<comment type="caution">
    <text evidence="5">The sequence shown here is derived from an EMBL/GenBank/DDBJ whole genome shotgun (WGS) entry which is preliminary data.</text>
</comment>
<protein>
    <submittedName>
        <fullName evidence="5">DUF4352 domain-containing protein</fullName>
    </submittedName>
</protein>
<evidence type="ECO:0000256" key="3">
    <source>
        <dbReference type="SAM" id="Phobius"/>
    </source>
</evidence>
<dbReference type="EMBL" id="JBFARM010000010">
    <property type="protein sequence ID" value="MEV4290299.1"/>
    <property type="molecule type" value="Genomic_DNA"/>
</dbReference>
<evidence type="ECO:0000313" key="6">
    <source>
        <dbReference type="Proteomes" id="UP001552427"/>
    </source>
</evidence>
<keyword evidence="1" id="KW-0732">Signal</keyword>
<dbReference type="Proteomes" id="UP001552427">
    <property type="component" value="Unassembled WGS sequence"/>
</dbReference>
<proteinExistence type="predicted"/>
<evidence type="ECO:0000313" key="5">
    <source>
        <dbReference type="EMBL" id="MEV4290299.1"/>
    </source>
</evidence>
<sequence>MSYPPPPPPYGHGYGYGYHGYGHPPEPMPPDRGNLALILLLAIGLPLLLLSGAGSVYFVLTAGEASVAARHATEAGTGDDAPDVLFDQDPSQTPSPSPSSAPSSSAAALGQPLTLTGTDPGVSVAVTVEQLVSPATPADELFKPATGNRYVAVQLALVNQGQSAYSDTLGTGALLVDGAGQEYRANPTARVSEAQSFDGAGAVTIGVGESRRGALVFEIPETATPVTFRFALDGGLATQKGEWRLG</sequence>
<feature type="domain" description="DUF4352" evidence="4">
    <location>
        <begin position="125"/>
        <end position="230"/>
    </location>
</feature>
<keyword evidence="3" id="KW-0812">Transmembrane</keyword>
<evidence type="ECO:0000256" key="1">
    <source>
        <dbReference type="ARBA" id="ARBA00022729"/>
    </source>
</evidence>
<dbReference type="InterPro" id="IPR029051">
    <property type="entry name" value="DUF4352"/>
</dbReference>
<organism evidence="5 6">
    <name type="scientific">Nonomuraea bangladeshensis</name>
    <dbReference type="NCBI Taxonomy" id="404385"/>
    <lineage>
        <taxon>Bacteria</taxon>
        <taxon>Bacillati</taxon>
        <taxon>Actinomycetota</taxon>
        <taxon>Actinomycetes</taxon>
        <taxon>Streptosporangiales</taxon>
        <taxon>Streptosporangiaceae</taxon>
        <taxon>Nonomuraea</taxon>
    </lineage>
</organism>
<dbReference type="RefSeq" id="WP_364457159.1">
    <property type="nucleotide sequence ID" value="NZ_JBFARM010000010.1"/>
</dbReference>
<feature type="transmembrane region" description="Helical" evidence="3">
    <location>
        <begin position="35"/>
        <end position="60"/>
    </location>
</feature>
<keyword evidence="3" id="KW-1133">Transmembrane helix</keyword>
<dbReference type="Pfam" id="PF11611">
    <property type="entry name" value="DUF4352"/>
    <property type="match status" value="1"/>
</dbReference>
<dbReference type="InterPro" id="IPR029050">
    <property type="entry name" value="Immunoprotect_excell_Ig-like"/>
</dbReference>
<gene>
    <name evidence="5" type="ORF">AB0K40_32730</name>
</gene>
<evidence type="ECO:0000256" key="2">
    <source>
        <dbReference type="SAM" id="MobiDB-lite"/>
    </source>
</evidence>
<feature type="region of interest" description="Disordered" evidence="2">
    <location>
        <begin position="71"/>
        <end position="113"/>
    </location>
</feature>
<keyword evidence="3" id="KW-0472">Membrane</keyword>
<evidence type="ECO:0000259" key="4">
    <source>
        <dbReference type="Pfam" id="PF11611"/>
    </source>
</evidence>
<accession>A0ABV3HCR3</accession>
<name>A0ABV3HCR3_9ACTN</name>
<dbReference type="Gene3D" id="2.60.40.1240">
    <property type="match status" value="1"/>
</dbReference>
<keyword evidence="6" id="KW-1185">Reference proteome</keyword>
<reference evidence="5 6" key="1">
    <citation type="submission" date="2024-06" db="EMBL/GenBank/DDBJ databases">
        <title>The Natural Products Discovery Center: Release of the First 8490 Sequenced Strains for Exploring Actinobacteria Biosynthetic Diversity.</title>
        <authorList>
            <person name="Kalkreuter E."/>
            <person name="Kautsar S.A."/>
            <person name="Yang D."/>
            <person name="Bader C.D."/>
            <person name="Teijaro C.N."/>
            <person name="Fluegel L."/>
            <person name="Davis C.M."/>
            <person name="Simpson J.R."/>
            <person name="Lauterbach L."/>
            <person name="Steele A.D."/>
            <person name="Gui C."/>
            <person name="Meng S."/>
            <person name="Li G."/>
            <person name="Viehrig K."/>
            <person name="Ye F."/>
            <person name="Su P."/>
            <person name="Kiefer A.F."/>
            <person name="Nichols A."/>
            <person name="Cepeda A.J."/>
            <person name="Yan W."/>
            <person name="Fan B."/>
            <person name="Jiang Y."/>
            <person name="Adhikari A."/>
            <person name="Zheng C.-J."/>
            <person name="Schuster L."/>
            <person name="Cowan T.M."/>
            <person name="Smanski M.J."/>
            <person name="Chevrette M.G."/>
            <person name="De Carvalho L.P.S."/>
            <person name="Shen B."/>
        </authorList>
    </citation>
    <scope>NUCLEOTIDE SEQUENCE [LARGE SCALE GENOMIC DNA]</scope>
    <source>
        <strain evidence="5 6">NPDC049574</strain>
    </source>
</reference>